<comment type="caution">
    <text evidence="3">The sequence shown here is derived from an EMBL/GenBank/DDBJ whole genome shotgun (WGS) entry which is preliminary data.</text>
</comment>
<dbReference type="SUPFAM" id="SSF82544">
    <property type="entry name" value="GckA/TtuD-like"/>
    <property type="match status" value="1"/>
</dbReference>
<sequence>MSSPSRAGPDIPSDSRRLMLELMMTGLKAVDGRRAVRNALNGSTPRRPVWLCAVGKAAEAMALGAKEAMGDRLDTGLVITKQGHADPLALAGYGIETRFGGHPLPIEGSLEAGRDLQRMLQALPADREVLFLLSGGASSLVEVPIRGIDLPELRRINAWLLASGLPITAMNLVRKSLSRIKAGGLLGHLEDRPLRALAISDVPQDLPQVIGSGPLTPEPDLAQGVAQLELPEWLSTWVERGIRERGSPETGRARVEILATLSQAKAAIATEARQRGLTTFLHPERLSGDAERLGKQLARTLLGGERGLHLWGGEPTVRLPRNPGRGGRSQHLALAAATQLAGHHGHFLLSIGSDGTDGPTEDAGALVDAGTLERAELAGLSAREALERADAGTFLEAGGDLIRTGPTGTNVTDILLGLKT</sequence>
<dbReference type="PANTHER" id="PTHR12227:SF0">
    <property type="entry name" value="GLYCERATE KINASE"/>
    <property type="match status" value="1"/>
</dbReference>
<dbReference type="Pfam" id="PF05161">
    <property type="entry name" value="MOFRL"/>
    <property type="match status" value="1"/>
</dbReference>
<proteinExistence type="predicted"/>
<evidence type="ECO:0000259" key="2">
    <source>
        <dbReference type="Pfam" id="PF13660"/>
    </source>
</evidence>
<gene>
    <name evidence="3" type="ORF">G3446_00880</name>
</gene>
<dbReference type="PANTHER" id="PTHR12227">
    <property type="entry name" value="GLYCERATE KINASE"/>
    <property type="match status" value="1"/>
</dbReference>
<evidence type="ECO:0000313" key="4">
    <source>
        <dbReference type="Proteomes" id="UP000483379"/>
    </source>
</evidence>
<organism evidence="3 4">
    <name type="scientific">Thiorhodococcus minor</name>
    <dbReference type="NCBI Taxonomy" id="57489"/>
    <lineage>
        <taxon>Bacteria</taxon>
        <taxon>Pseudomonadati</taxon>
        <taxon>Pseudomonadota</taxon>
        <taxon>Gammaproteobacteria</taxon>
        <taxon>Chromatiales</taxon>
        <taxon>Chromatiaceae</taxon>
        <taxon>Thiorhodococcus</taxon>
    </lineage>
</organism>
<accession>A0A6M0JSF1</accession>
<dbReference type="Gene3D" id="3.40.1480.10">
    <property type="entry name" value="MOFRL domain"/>
    <property type="match status" value="1"/>
</dbReference>
<dbReference type="GO" id="GO:0008887">
    <property type="term" value="F:glycerate kinase activity"/>
    <property type="evidence" value="ECO:0007669"/>
    <property type="project" value="InterPro"/>
</dbReference>
<dbReference type="EMBL" id="JAAIJQ010000002">
    <property type="protein sequence ID" value="NEV60458.1"/>
    <property type="molecule type" value="Genomic_DNA"/>
</dbReference>
<evidence type="ECO:0000313" key="3">
    <source>
        <dbReference type="EMBL" id="NEV60458.1"/>
    </source>
</evidence>
<dbReference type="AlphaFoldDB" id="A0A6M0JSF1"/>
<evidence type="ECO:0000259" key="1">
    <source>
        <dbReference type="Pfam" id="PF05161"/>
    </source>
</evidence>
<name>A0A6M0JSF1_9GAMM</name>
<dbReference type="InterPro" id="IPR038614">
    <property type="entry name" value="GK_N_sf"/>
</dbReference>
<feature type="domain" description="MOFRL" evidence="1">
    <location>
        <begin position="309"/>
        <end position="413"/>
    </location>
</feature>
<dbReference type="InterPro" id="IPR039760">
    <property type="entry name" value="MOFRL_protein"/>
</dbReference>
<dbReference type="GO" id="GO:0005737">
    <property type="term" value="C:cytoplasm"/>
    <property type="evidence" value="ECO:0007669"/>
    <property type="project" value="TreeGrafter"/>
</dbReference>
<dbReference type="InterPro" id="IPR007835">
    <property type="entry name" value="MOFRL"/>
</dbReference>
<dbReference type="InterPro" id="IPR037035">
    <property type="entry name" value="GK-like_C_sf"/>
</dbReference>
<dbReference type="Gene3D" id="3.40.50.10180">
    <property type="entry name" value="Glycerate kinase, MOFRL-like N-terminal domain"/>
    <property type="match status" value="1"/>
</dbReference>
<reference evidence="3 4" key="1">
    <citation type="submission" date="2020-02" db="EMBL/GenBank/DDBJ databases">
        <title>Genome sequences of Thiorhodococcus mannitoliphagus and Thiorhodococcus minor, purple sulfur photosynthetic bacteria in the gammaproteobacterial family, Chromatiaceae.</title>
        <authorList>
            <person name="Aviles F.A."/>
            <person name="Meyer T.E."/>
            <person name="Kyndt J.A."/>
        </authorList>
    </citation>
    <scope>NUCLEOTIDE SEQUENCE [LARGE SCALE GENOMIC DNA]</scope>
    <source>
        <strain evidence="3 4">DSM 11518</strain>
    </source>
</reference>
<dbReference type="Pfam" id="PF13660">
    <property type="entry name" value="DUF4147"/>
    <property type="match status" value="1"/>
</dbReference>
<feature type="domain" description="MOFRL-associated" evidence="2">
    <location>
        <begin position="19"/>
        <end position="223"/>
    </location>
</feature>
<dbReference type="Proteomes" id="UP000483379">
    <property type="component" value="Unassembled WGS sequence"/>
</dbReference>
<dbReference type="InterPro" id="IPR025286">
    <property type="entry name" value="MOFRL_assoc_dom"/>
</dbReference>
<protein>
    <submittedName>
        <fullName evidence="3">DUF4147 domain-containing protein</fullName>
    </submittedName>
</protein>
<keyword evidence="4" id="KW-1185">Reference proteome</keyword>